<dbReference type="Proteomes" id="UP000217257">
    <property type="component" value="Chromosome"/>
</dbReference>
<proteinExistence type="predicted"/>
<accession>A0A250JH71</accession>
<evidence type="ECO:0000313" key="2">
    <source>
        <dbReference type="EMBL" id="ATB42832.1"/>
    </source>
</evidence>
<feature type="region of interest" description="Disordered" evidence="1">
    <location>
        <begin position="1"/>
        <end position="24"/>
    </location>
</feature>
<dbReference type="EMBL" id="CP022098">
    <property type="protein sequence ID" value="ATB42832.1"/>
    <property type="molecule type" value="Genomic_DNA"/>
</dbReference>
<protein>
    <submittedName>
        <fullName evidence="2">Uncharacterized protein</fullName>
    </submittedName>
</protein>
<organism evidence="2 3">
    <name type="scientific">Cystobacter fuscus</name>
    <dbReference type="NCBI Taxonomy" id="43"/>
    <lineage>
        <taxon>Bacteria</taxon>
        <taxon>Pseudomonadati</taxon>
        <taxon>Myxococcota</taxon>
        <taxon>Myxococcia</taxon>
        <taxon>Myxococcales</taxon>
        <taxon>Cystobacterineae</taxon>
        <taxon>Archangiaceae</taxon>
        <taxon>Cystobacter</taxon>
    </lineage>
</organism>
<gene>
    <name evidence="2" type="ORF">CYFUS_008311</name>
</gene>
<dbReference type="Gene3D" id="3.30.470.20">
    <property type="entry name" value="ATP-grasp fold, B domain"/>
    <property type="match status" value="1"/>
</dbReference>
<sequence length="88" mass="9792">MEPQGAPHADDQRPGGGACLRGELPGAREDWRREGVALLDAWRPYTLPEPVHTRVLKLMDALGLNYGAFDFIVTPEGRHVFLESVRVL</sequence>
<evidence type="ECO:0000313" key="3">
    <source>
        <dbReference type="Proteomes" id="UP000217257"/>
    </source>
</evidence>
<dbReference type="SUPFAM" id="SSF56059">
    <property type="entry name" value="Glutathione synthetase ATP-binding domain-like"/>
    <property type="match status" value="1"/>
</dbReference>
<dbReference type="AlphaFoldDB" id="A0A250JH71"/>
<name>A0A250JH71_9BACT</name>
<dbReference type="KEGG" id="cfus:CYFUS_008311"/>
<reference evidence="2 3" key="1">
    <citation type="submission" date="2017-06" db="EMBL/GenBank/DDBJ databases">
        <title>Sequencing and comparative analysis of myxobacterial genomes.</title>
        <authorList>
            <person name="Rupp O."/>
            <person name="Goesmann A."/>
            <person name="Sogaard-Andersen L."/>
        </authorList>
    </citation>
    <scope>NUCLEOTIDE SEQUENCE [LARGE SCALE GENOMIC DNA]</scope>
    <source>
        <strain evidence="2 3">DSM 52655</strain>
    </source>
</reference>
<evidence type="ECO:0000256" key="1">
    <source>
        <dbReference type="SAM" id="MobiDB-lite"/>
    </source>
</evidence>